<gene>
    <name evidence="3" type="ORF">NLJ89_g7721</name>
</gene>
<sequence>MAPILEAEVKGTTQWADEDFFERVIKPRVRDSTQDVTDDSVAKFLETSGLYHCDTKQWKDINPTTNEPDLYPHFLNIFQTVIQSFGISNRKAIDSHKTKMSHIEGSESMGDSDLKTSPDLFIFGTGINFHGTDVKPEPTAEYAYCASPCEIKTEHNFSEKAATQVAVYARQCFMQQANRRYVYSLVITEKRVFLLQFDRNGVLRTKDINIHERPADFVYLILLVCSPDCSILGFDTSIFWKRTKRYMRTLNEDGDFVEYEIVESRPFFYRRTVRGRGTTCWCVKDSSGRYRVIKDSWQSEGSDPEKDLLLEVKGLEGVGQMITCEARKLTISYLRGMEGRPLPNGLVDRLFRRIILKAHGRQIDQFENRKELLYAFRDAVAGHRNMFNKNIIHRDISTNNILIGGKKAKAGWRGVIIDMDMSVHWEREQTMAEVDFRTGTRAYQSILVISSGQDKAKGRFVLPHDYLDDLESFFYVFAWVCMCYTADGTPLEAPPLAGWESDNLQAVLDGKKSFLLAESIDPKHDEVVGNFGPTFQRLFDNLREVFLEALNKAIVELEEEDRSKRSMRPPQLPTDTQDPTVAQSSSSPQSPAPVPVSSPPRASSSSQQSESSGGLKRSRDERDAGENEMQVDGHSAEVIAVAKVTPVARRSTSQELAQLNQGKKMFKRTWHHQL</sequence>
<feature type="domain" description="Fungal-type protein kinase" evidence="2">
    <location>
        <begin position="146"/>
        <end position="481"/>
    </location>
</feature>
<dbReference type="AlphaFoldDB" id="A0A9W8JWT5"/>
<dbReference type="Proteomes" id="UP001148786">
    <property type="component" value="Unassembled WGS sequence"/>
</dbReference>
<dbReference type="InterPro" id="IPR011009">
    <property type="entry name" value="Kinase-like_dom_sf"/>
</dbReference>
<keyword evidence="4" id="KW-1185">Reference proteome</keyword>
<dbReference type="GO" id="GO:0004672">
    <property type="term" value="F:protein kinase activity"/>
    <property type="evidence" value="ECO:0007669"/>
    <property type="project" value="InterPro"/>
</dbReference>
<feature type="region of interest" description="Disordered" evidence="1">
    <location>
        <begin position="559"/>
        <end position="635"/>
    </location>
</feature>
<dbReference type="InterPro" id="IPR008266">
    <property type="entry name" value="Tyr_kinase_AS"/>
</dbReference>
<evidence type="ECO:0000256" key="1">
    <source>
        <dbReference type="SAM" id="MobiDB-lite"/>
    </source>
</evidence>
<protein>
    <recommendedName>
        <fullName evidence="2">Fungal-type protein kinase domain-containing protein</fullName>
    </recommendedName>
</protein>
<proteinExistence type="predicted"/>
<feature type="compositionally biased region" description="Low complexity" evidence="1">
    <location>
        <begin position="599"/>
        <end position="612"/>
    </location>
</feature>
<evidence type="ECO:0000259" key="2">
    <source>
        <dbReference type="Pfam" id="PF17667"/>
    </source>
</evidence>
<accession>A0A9W8JWT5</accession>
<dbReference type="Pfam" id="PF17667">
    <property type="entry name" value="Pkinase_fungal"/>
    <property type="match status" value="1"/>
</dbReference>
<dbReference type="PANTHER" id="PTHR38248">
    <property type="entry name" value="FUNK1 6"/>
    <property type="match status" value="1"/>
</dbReference>
<dbReference type="SUPFAM" id="SSF56112">
    <property type="entry name" value="Protein kinase-like (PK-like)"/>
    <property type="match status" value="1"/>
</dbReference>
<dbReference type="Gene3D" id="1.10.510.10">
    <property type="entry name" value="Transferase(Phosphotransferase) domain 1"/>
    <property type="match status" value="1"/>
</dbReference>
<organism evidence="3 4">
    <name type="scientific">Agrocybe chaxingu</name>
    <dbReference type="NCBI Taxonomy" id="84603"/>
    <lineage>
        <taxon>Eukaryota</taxon>
        <taxon>Fungi</taxon>
        <taxon>Dikarya</taxon>
        <taxon>Basidiomycota</taxon>
        <taxon>Agaricomycotina</taxon>
        <taxon>Agaricomycetes</taxon>
        <taxon>Agaricomycetidae</taxon>
        <taxon>Agaricales</taxon>
        <taxon>Agaricineae</taxon>
        <taxon>Strophariaceae</taxon>
        <taxon>Agrocybe</taxon>
    </lineage>
</organism>
<reference evidence="3" key="1">
    <citation type="submission" date="2022-07" db="EMBL/GenBank/DDBJ databases">
        <title>Genome Sequence of Agrocybe chaxingu.</title>
        <authorList>
            <person name="Buettner E."/>
        </authorList>
    </citation>
    <scope>NUCLEOTIDE SEQUENCE</scope>
    <source>
        <strain evidence="3">MP-N11</strain>
    </source>
</reference>
<dbReference type="PROSITE" id="PS00109">
    <property type="entry name" value="PROTEIN_KINASE_TYR"/>
    <property type="match status" value="1"/>
</dbReference>
<dbReference type="OrthoDB" id="5584477at2759"/>
<comment type="caution">
    <text evidence="3">The sequence shown here is derived from an EMBL/GenBank/DDBJ whole genome shotgun (WGS) entry which is preliminary data.</text>
</comment>
<dbReference type="InterPro" id="IPR040976">
    <property type="entry name" value="Pkinase_fungal"/>
</dbReference>
<dbReference type="PANTHER" id="PTHR38248:SF2">
    <property type="entry name" value="FUNK1 11"/>
    <property type="match status" value="1"/>
</dbReference>
<evidence type="ECO:0000313" key="4">
    <source>
        <dbReference type="Proteomes" id="UP001148786"/>
    </source>
</evidence>
<feature type="compositionally biased region" description="Low complexity" evidence="1">
    <location>
        <begin position="573"/>
        <end position="589"/>
    </location>
</feature>
<dbReference type="EMBL" id="JANKHO010000953">
    <property type="protein sequence ID" value="KAJ3504862.1"/>
    <property type="molecule type" value="Genomic_DNA"/>
</dbReference>
<name>A0A9W8JWT5_9AGAR</name>
<evidence type="ECO:0000313" key="3">
    <source>
        <dbReference type="EMBL" id="KAJ3504862.1"/>
    </source>
</evidence>